<dbReference type="NCBIfam" id="NF007223">
    <property type="entry name" value="PRK09641.1"/>
    <property type="match status" value="1"/>
</dbReference>
<keyword evidence="9" id="KW-1185">Reference proteome</keyword>
<gene>
    <name evidence="8" type="primary">sigW</name>
    <name evidence="8" type="ORF">KQ486_07250</name>
</gene>
<dbReference type="InterPro" id="IPR000838">
    <property type="entry name" value="RNA_pol_sigma70_ECF_CS"/>
</dbReference>
<dbReference type="Pfam" id="PF04542">
    <property type="entry name" value="Sigma70_r2"/>
    <property type="match status" value="1"/>
</dbReference>
<name>A0ABS6GNX3_9BACI</name>
<evidence type="ECO:0000313" key="9">
    <source>
        <dbReference type="Proteomes" id="UP000812672"/>
    </source>
</evidence>
<dbReference type="InterPro" id="IPR013249">
    <property type="entry name" value="RNA_pol_sigma70_r4_t2"/>
</dbReference>
<evidence type="ECO:0000259" key="6">
    <source>
        <dbReference type="Pfam" id="PF04542"/>
    </source>
</evidence>
<proteinExistence type="inferred from homology"/>
<dbReference type="PROSITE" id="PS01063">
    <property type="entry name" value="SIGMA70_ECF"/>
    <property type="match status" value="1"/>
</dbReference>
<evidence type="ECO:0000259" key="7">
    <source>
        <dbReference type="Pfam" id="PF08281"/>
    </source>
</evidence>
<sequence>MENEINQIIKQVKKGNKDAFGVIIDAYERRIYQHCYRLLGSFHDAEEVTQEAFVKAYTKIHTFKNKQKFSPWIYRIATNTAVDWMRKKKPLYILDQPIAVGENITYLDHVKNTSETPEETIEQKENQDEMQQFLLQLPSKYRVVLVLRYMDELSIKEMSEVLDLPIGTIKTQLHRGREALRELMHGRAKGGQ</sequence>
<dbReference type="InterPro" id="IPR014284">
    <property type="entry name" value="RNA_pol_sigma-70_dom"/>
</dbReference>
<evidence type="ECO:0000256" key="2">
    <source>
        <dbReference type="ARBA" id="ARBA00023082"/>
    </source>
</evidence>
<protein>
    <recommendedName>
        <fullName evidence="5">RNA polymerase sigma factor</fullName>
    </recommendedName>
</protein>
<comment type="similarity">
    <text evidence="5">Belongs to the sigma-70 factor family. ECF subfamily.</text>
</comment>
<dbReference type="Pfam" id="PF08281">
    <property type="entry name" value="Sigma70_r4_2"/>
    <property type="match status" value="1"/>
</dbReference>
<evidence type="ECO:0000256" key="3">
    <source>
        <dbReference type="ARBA" id="ARBA00023125"/>
    </source>
</evidence>
<dbReference type="EMBL" id="JAHLZF010000009">
    <property type="protein sequence ID" value="MBU6080811.1"/>
    <property type="molecule type" value="Genomic_DNA"/>
</dbReference>
<dbReference type="RefSeq" id="WP_216687191.1">
    <property type="nucleotide sequence ID" value="NZ_CAUPKR010000017.1"/>
</dbReference>
<organism evidence="8 9">
    <name type="scientific">Allobacillus halotolerans</name>
    <dbReference type="NCBI Taxonomy" id="570278"/>
    <lineage>
        <taxon>Bacteria</taxon>
        <taxon>Bacillati</taxon>
        <taxon>Bacillota</taxon>
        <taxon>Bacilli</taxon>
        <taxon>Bacillales</taxon>
        <taxon>Bacillaceae</taxon>
        <taxon>Allobacillus</taxon>
    </lineage>
</organism>
<comment type="caution">
    <text evidence="8">The sequence shown here is derived from an EMBL/GenBank/DDBJ whole genome shotgun (WGS) entry which is preliminary data.</text>
</comment>
<evidence type="ECO:0000256" key="4">
    <source>
        <dbReference type="ARBA" id="ARBA00023163"/>
    </source>
</evidence>
<keyword evidence="1 5" id="KW-0805">Transcription regulation</keyword>
<dbReference type="PANTHER" id="PTHR43133:SF60">
    <property type="entry name" value="RNA POLYMERASE SIGMA FACTOR SIGV"/>
    <property type="match status" value="1"/>
</dbReference>
<dbReference type="InterPro" id="IPR007627">
    <property type="entry name" value="RNA_pol_sigma70_r2"/>
</dbReference>
<dbReference type="NCBIfam" id="TIGR02937">
    <property type="entry name" value="sigma70-ECF"/>
    <property type="match status" value="1"/>
</dbReference>
<evidence type="ECO:0000313" key="8">
    <source>
        <dbReference type="EMBL" id="MBU6080811.1"/>
    </source>
</evidence>
<keyword evidence="2 5" id="KW-0731">Sigma factor</keyword>
<feature type="domain" description="RNA polymerase sigma factor 70 region 4 type 2" evidence="7">
    <location>
        <begin position="128"/>
        <end position="180"/>
    </location>
</feature>
<dbReference type="Proteomes" id="UP000812672">
    <property type="component" value="Unassembled WGS sequence"/>
</dbReference>
<evidence type="ECO:0000256" key="5">
    <source>
        <dbReference type="RuleBase" id="RU000716"/>
    </source>
</evidence>
<keyword evidence="3 5" id="KW-0238">DNA-binding</keyword>
<accession>A0ABS6GNX3</accession>
<keyword evidence="4 5" id="KW-0804">Transcription</keyword>
<reference evidence="8 9" key="1">
    <citation type="journal article" date="2011" name="Int. J. Syst. Evol. Microbiol.">
        <title>Allobacillus halotolerans gen. nov., sp. nov. isolated from shrimp paste.</title>
        <authorList>
            <person name="Sheu S.Y."/>
            <person name="Arun A.B."/>
            <person name="Jiang S.R."/>
            <person name="Young C.C."/>
            <person name="Chen W.M."/>
        </authorList>
    </citation>
    <scope>NUCLEOTIDE SEQUENCE [LARGE SCALE GENOMIC DNA]</scope>
    <source>
        <strain evidence="8 9">LMG 24826</strain>
    </source>
</reference>
<evidence type="ECO:0000256" key="1">
    <source>
        <dbReference type="ARBA" id="ARBA00023015"/>
    </source>
</evidence>
<dbReference type="CDD" id="cd06171">
    <property type="entry name" value="Sigma70_r4"/>
    <property type="match status" value="1"/>
</dbReference>
<dbReference type="InterPro" id="IPR039425">
    <property type="entry name" value="RNA_pol_sigma-70-like"/>
</dbReference>
<dbReference type="PANTHER" id="PTHR43133">
    <property type="entry name" value="RNA POLYMERASE ECF-TYPE SIGMA FACTO"/>
    <property type="match status" value="1"/>
</dbReference>
<feature type="domain" description="RNA polymerase sigma-70 region 2" evidence="6">
    <location>
        <begin position="24"/>
        <end position="89"/>
    </location>
</feature>